<reference evidence="4" key="1">
    <citation type="submission" date="2019-07" db="EMBL/GenBank/DDBJ databases">
        <authorList>
            <person name="Dittberner H."/>
        </authorList>
    </citation>
    <scope>NUCLEOTIDE SEQUENCE [LARGE SCALE GENOMIC DNA]</scope>
</reference>
<evidence type="ECO:0000313" key="4">
    <source>
        <dbReference type="EMBL" id="VVB05109.1"/>
    </source>
</evidence>
<dbReference type="AlphaFoldDB" id="A0A565BUP4"/>
<protein>
    <recommendedName>
        <fullName evidence="3">Peptidase S8/S53 domain-containing protein</fullName>
    </recommendedName>
</protein>
<comment type="caution">
    <text evidence="4">The sequence shown here is derived from an EMBL/GenBank/DDBJ whole genome shotgun (WGS) entry which is preliminary data.</text>
</comment>
<dbReference type="Proteomes" id="UP000489600">
    <property type="component" value="Unassembled WGS sequence"/>
</dbReference>
<dbReference type="InterPro" id="IPR000209">
    <property type="entry name" value="Peptidase_S8/S53_dom"/>
</dbReference>
<evidence type="ECO:0000256" key="1">
    <source>
        <dbReference type="ARBA" id="ARBA00011073"/>
    </source>
</evidence>
<evidence type="ECO:0000259" key="3">
    <source>
        <dbReference type="Pfam" id="PF00082"/>
    </source>
</evidence>
<name>A0A565BUP4_9BRAS</name>
<dbReference type="EMBL" id="CABITT030000005">
    <property type="protein sequence ID" value="VVB05109.1"/>
    <property type="molecule type" value="Genomic_DNA"/>
</dbReference>
<proteinExistence type="inferred from homology"/>
<dbReference type="Pfam" id="PF00082">
    <property type="entry name" value="Peptidase_S8"/>
    <property type="match status" value="1"/>
</dbReference>
<accession>A0A565BUP4</accession>
<sequence>MVTGARVATYKACWNEDYYVSLDILAAIDKAIEDNVNILSISIEFGTLDYQSDDITIGALPATKRDIIVYAAAGNHGPRDSNLVNLSSWITKVGVRTIDWKFSAIVVLGNHKTFPGVSTLFKIRALPNKQFPLVYGLLGGNVTGELVFVDMGLSGNDDIKTATRSACGIIFANTIGDGREFIAQFGLFLSTIFGKLFGDQIWEYILSKSNLKVAVQFKGTVLNVNLSSIVASFSSRGPLISPEIMKSDIIALGC</sequence>
<feature type="domain" description="Peptidase S8/S53" evidence="3">
    <location>
        <begin position="3"/>
        <end position="253"/>
    </location>
</feature>
<keyword evidence="2" id="KW-0732">Signal</keyword>
<dbReference type="Gene3D" id="3.40.50.200">
    <property type="entry name" value="Peptidase S8/S53 domain"/>
    <property type="match status" value="1"/>
</dbReference>
<dbReference type="GO" id="GO:0004252">
    <property type="term" value="F:serine-type endopeptidase activity"/>
    <property type="evidence" value="ECO:0007669"/>
    <property type="project" value="InterPro"/>
</dbReference>
<gene>
    <name evidence="4" type="ORF">ANE_LOCUS15553</name>
</gene>
<dbReference type="InterPro" id="IPR045051">
    <property type="entry name" value="SBT"/>
</dbReference>
<dbReference type="OrthoDB" id="4803627at2759"/>
<evidence type="ECO:0000313" key="5">
    <source>
        <dbReference type="Proteomes" id="UP000489600"/>
    </source>
</evidence>
<dbReference type="GO" id="GO:0006508">
    <property type="term" value="P:proteolysis"/>
    <property type="evidence" value="ECO:0007669"/>
    <property type="project" value="InterPro"/>
</dbReference>
<dbReference type="Gene3D" id="3.50.30.30">
    <property type="match status" value="1"/>
</dbReference>
<dbReference type="InterPro" id="IPR036852">
    <property type="entry name" value="Peptidase_S8/S53_dom_sf"/>
</dbReference>
<evidence type="ECO:0000256" key="2">
    <source>
        <dbReference type="ARBA" id="ARBA00022729"/>
    </source>
</evidence>
<organism evidence="4 5">
    <name type="scientific">Arabis nemorensis</name>
    <dbReference type="NCBI Taxonomy" id="586526"/>
    <lineage>
        <taxon>Eukaryota</taxon>
        <taxon>Viridiplantae</taxon>
        <taxon>Streptophyta</taxon>
        <taxon>Embryophyta</taxon>
        <taxon>Tracheophyta</taxon>
        <taxon>Spermatophyta</taxon>
        <taxon>Magnoliopsida</taxon>
        <taxon>eudicotyledons</taxon>
        <taxon>Gunneridae</taxon>
        <taxon>Pentapetalae</taxon>
        <taxon>rosids</taxon>
        <taxon>malvids</taxon>
        <taxon>Brassicales</taxon>
        <taxon>Brassicaceae</taxon>
        <taxon>Arabideae</taxon>
        <taxon>Arabis</taxon>
    </lineage>
</organism>
<dbReference type="PANTHER" id="PTHR10795">
    <property type="entry name" value="PROPROTEIN CONVERTASE SUBTILISIN/KEXIN"/>
    <property type="match status" value="1"/>
</dbReference>
<comment type="similarity">
    <text evidence="1">Belongs to the peptidase S8 family.</text>
</comment>
<keyword evidence="5" id="KW-1185">Reference proteome</keyword>
<dbReference type="SUPFAM" id="SSF52743">
    <property type="entry name" value="Subtilisin-like"/>
    <property type="match status" value="1"/>
</dbReference>